<evidence type="ECO:0000256" key="5">
    <source>
        <dbReference type="ARBA" id="ARBA00022692"/>
    </source>
</evidence>
<keyword evidence="2" id="KW-1003">Cell membrane</keyword>
<organism evidence="10 11">
    <name type="scientific">Crateriforma conspicua</name>
    <dbReference type="NCBI Taxonomy" id="2527996"/>
    <lineage>
        <taxon>Bacteria</taxon>
        <taxon>Pseudomonadati</taxon>
        <taxon>Planctomycetota</taxon>
        <taxon>Planctomycetia</taxon>
        <taxon>Planctomycetales</taxon>
        <taxon>Planctomycetaceae</taxon>
        <taxon>Crateriforma</taxon>
    </lineage>
</organism>
<dbReference type="Pfam" id="PF06379">
    <property type="entry name" value="RhaT"/>
    <property type="match status" value="1"/>
</dbReference>
<evidence type="ECO:0000256" key="1">
    <source>
        <dbReference type="ARBA" id="ARBA00022448"/>
    </source>
</evidence>
<keyword evidence="7 9" id="KW-1133">Transmembrane helix</keyword>
<protein>
    <submittedName>
        <fullName evidence="10">L-rhamnose-proton symporter</fullName>
    </submittedName>
</protein>
<accession>A0A5C5XSL4</accession>
<feature type="transmembrane region" description="Helical" evidence="9">
    <location>
        <begin position="296"/>
        <end position="314"/>
    </location>
</feature>
<name>A0A5C5XSL4_9PLAN</name>
<dbReference type="Proteomes" id="UP000317238">
    <property type="component" value="Unassembled WGS sequence"/>
</dbReference>
<dbReference type="GO" id="GO:0015153">
    <property type="term" value="F:rhamnose transmembrane transporter activity"/>
    <property type="evidence" value="ECO:0007669"/>
    <property type="project" value="InterPro"/>
</dbReference>
<keyword evidence="1" id="KW-0813">Transport</keyword>
<dbReference type="OrthoDB" id="5241629at2"/>
<evidence type="ECO:0000256" key="7">
    <source>
        <dbReference type="ARBA" id="ARBA00022989"/>
    </source>
</evidence>
<feature type="transmembrane region" description="Helical" evidence="9">
    <location>
        <begin position="94"/>
        <end position="114"/>
    </location>
</feature>
<evidence type="ECO:0000256" key="6">
    <source>
        <dbReference type="ARBA" id="ARBA00022847"/>
    </source>
</evidence>
<proteinExistence type="predicted"/>
<keyword evidence="11" id="KW-1185">Reference proteome</keyword>
<feature type="transmembrane region" description="Helical" evidence="9">
    <location>
        <begin position="326"/>
        <end position="344"/>
    </location>
</feature>
<dbReference type="GO" id="GO:0016020">
    <property type="term" value="C:membrane"/>
    <property type="evidence" value="ECO:0007669"/>
    <property type="project" value="InterPro"/>
</dbReference>
<evidence type="ECO:0000256" key="4">
    <source>
        <dbReference type="ARBA" id="ARBA00022597"/>
    </source>
</evidence>
<feature type="transmembrane region" description="Helical" evidence="9">
    <location>
        <begin position="66"/>
        <end position="87"/>
    </location>
</feature>
<feature type="transmembrane region" description="Helical" evidence="9">
    <location>
        <begin position="34"/>
        <end position="54"/>
    </location>
</feature>
<evidence type="ECO:0000256" key="2">
    <source>
        <dbReference type="ARBA" id="ARBA00022475"/>
    </source>
</evidence>
<feature type="transmembrane region" description="Helical" evidence="9">
    <location>
        <begin position="6"/>
        <end position="22"/>
    </location>
</feature>
<reference evidence="10 11" key="1">
    <citation type="submission" date="2019-02" db="EMBL/GenBank/DDBJ databases">
        <title>Deep-cultivation of Planctomycetes and their phenomic and genomic characterization uncovers novel biology.</title>
        <authorList>
            <person name="Wiegand S."/>
            <person name="Jogler M."/>
            <person name="Boedeker C."/>
            <person name="Pinto D."/>
            <person name="Vollmers J."/>
            <person name="Rivas-Marin E."/>
            <person name="Kohn T."/>
            <person name="Peeters S.H."/>
            <person name="Heuer A."/>
            <person name="Rast P."/>
            <person name="Oberbeckmann S."/>
            <person name="Bunk B."/>
            <person name="Jeske O."/>
            <person name="Meyerdierks A."/>
            <person name="Storesund J.E."/>
            <person name="Kallscheuer N."/>
            <person name="Luecker S."/>
            <person name="Lage O.M."/>
            <person name="Pohl T."/>
            <person name="Merkel B.J."/>
            <person name="Hornburger P."/>
            <person name="Mueller R.-W."/>
            <person name="Bruemmer F."/>
            <person name="Labrenz M."/>
            <person name="Spormann A.M."/>
            <person name="Op Den Camp H."/>
            <person name="Overmann J."/>
            <person name="Amann R."/>
            <person name="Jetten M.S.M."/>
            <person name="Mascher T."/>
            <person name="Medema M.H."/>
            <person name="Devos D.P."/>
            <person name="Kaster A.-K."/>
            <person name="Ovreas L."/>
            <person name="Rohde M."/>
            <person name="Galperin M.Y."/>
            <person name="Jogler C."/>
        </authorList>
    </citation>
    <scope>NUCLEOTIDE SEQUENCE [LARGE SCALE GENOMIC DNA]</scope>
    <source>
        <strain evidence="10 11">Pan14r</strain>
    </source>
</reference>
<evidence type="ECO:0000256" key="8">
    <source>
        <dbReference type="ARBA" id="ARBA00023136"/>
    </source>
</evidence>
<evidence type="ECO:0000313" key="11">
    <source>
        <dbReference type="Proteomes" id="UP000317238"/>
    </source>
</evidence>
<dbReference type="InterPro" id="IPR004673">
    <property type="entry name" value="L-rhamnose-proton_sym_RhaT"/>
</dbReference>
<keyword evidence="8 9" id="KW-0472">Membrane</keyword>
<comment type="caution">
    <text evidence="10">The sequence shown here is derived from an EMBL/GenBank/DDBJ whole genome shotgun (WGS) entry which is preliminary data.</text>
</comment>
<evidence type="ECO:0000313" key="10">
    <source>
        <dbReference type="EMBL" id="TWT65521.1"/>
    </source>
</evidence>
<keyword evidence="4" id="KW-0762">Sugar transport</keyword>
<dbReference type="GO" id="GO:0015293">
    <property type="term" value="F:symporter activity"/>
    <property type="evidence" value="ECO:0007669"/>
    <property type="project" value="UniProtKB-KW"/>
</dbReference>
<keyword evidence="3" id="KW-0997">Cell inner membrane</keyword>
<dbReference type="RefSeq" id="WP_146440845.1">
    <property type="nucleotide sequence ID" value="NZ_SJPL01000002.1"/>
</dbReference>
<keyword evidence="5 9" id="KW-0812">Transmembrane</keyword>
<dbReference type="EMBL" id="SJPL01000002">
    <property type="protein sequence ID" value="TWT65521.1"/>
    <property type="molecule type" value="Genomic_DNA"/>
</dbReference>
<feature type="transmembrane region" description="Helical" evidence="9">
    <location>
        <begin position="126"/>
        <end position="143"/>
    </location>
</feature>
<evidence type="ECO:0000256" key="9">
    <source>
        <dbReference type="SAM" id="Phobius"/>
    </source>
</evidence>
<sequence length="369" mass="38990">MVEGIIWALFAGLMLGLYALPAKFTKGFKEENTWGLFFMLTMFVVPILATFLIMKGVGNIYGAEDVQAVLPKMVVTSVLWGIGVMMWGKAIHHIGVSLGFSIFIGTVILVGSLMPFLVEGLPESKVFLTIMVGLLFVLAGIFANGKAGITREADEAAAKSELPEDEDSDSESADKKSMAAGILIAIVGGLLATGFSFANAVGRPPLHAASQAQGNPEWVTALAVMFPIFLSGGVIMAGYFAWQLTQKKAWGDFAAPSLAKNFVLIFVMAVFHYAASAVFAYAAFKLGAVGNTVGYAIFNTACVVTAIVSGIVTGEWKLASSKAKNLLYAGLTCMVIGILIISLGNKFATEQPVADEIVAIETLSVETTS</sequence>
<evidence type="ECO:0000256" key="3">
    <source>
        <dbReference type="ARBA" id="ARBA00022519"/>
    </source>
</evidence>
<feature type="transmembrane region" description="Helical" evidence="9">
    <location>
        <begin position="178"/>
        <end position="198"/>
    </location>
</feature>
<dbReference type="AlphaFoldDB" id="A0A5C5XSL4"/>
<feature type="transmembrane region" description="Helical" evidence="9">
    <location>
        <begin position="218"/>
        <end position="242"/>
    </location>
</feature>
<keyword evidence="6" id="KW-0769">Symport</keyword>
<gene>
    <name evidence="10" type="primary">rhaT_2</name>
    <name evidence="10" type="ORF">Pan14r_50670</name>
</gene>
<feature type="transmembrane region" description="Helical" evidence="9">
    <location>
        <begin position="262"/>
        <end position="284"/>
    </location>
</feature>